<dbReference type="AlphaFoldDB" id="A0AAC9PSM9"/>
<evidence type="ECO:0000313" key="3">
    <source>
        <dbReference type="EMBL" id="APU15172.1"/>
    </source>
</evidence>
<dbReference type="InterPro" id="IPR015943">
    <property type="entry name" value="WD40/YVTN_repeat-like_dom_sf"/>
</dbReference>
<name>A0AAC9PSM9_9PSEU</name>
<evidence type="ECO:0000313" key="4">
    <source>
        <dbReference type="Proteomes" id="UP000185511"/>
    </source>
</evidence>
<dbReference type="SUPFAM" id="SSF101898">
    <property type="entry name" value="NHL repeat"/>
    <property type="match status" value="1"/>
</dbReference>
<dbReference type="Gene3D" id="2.130.10.10">
    <property type="entry name" value="YVTN repeat-like/Quinoprotein amine dehydrogenase"/>
    <property type="match status" value="1"/>
</dbReference>
<keyword evidence="4" id="KW-1185">Reference proteome</keyword>
<feature type="signal peptide" evidence="2">
    <location>
        <begin position="1"/>
        <end position="42"/>
    </location>
</feature>
<dbReference type="RefSeq" id="WP_075764627.1">
    <property type="nucleotide sequence ID" value="NZ_CP016076.1"/>
</dbReference>
<feature type="region of interest" description="Disordered" evidence="1">
    <location>
        <begin position="48"/>
        <end position="73"/>
    </location>
</feature>
<sequence>MRPAPPSIRPARSVKTTAAPRRLVAALTAGTALLTGCSFGMADEIVGDDPLPVSATAGPADSPDQTGTPAGEVLPLDDGVVTALRVDASSRTLTAALPDPPRLLLHDLDDLEAEPREIALPGPAASLEPAEDGGLQAPIPDAETLVRVDLDTGTAEEAPLAPAAVSTAESAGTTILAHQEGTVGLLDEAGDHREVPGFAGVTDVLTVGDTVFALDRVESSLVEVNLPETRRGLALRAGEGATNAVVDRFDRVIVTETRSGELLVFSTDPFLLRQRYPVPGGPYAVAYDEQRDLAWVTLTETNELVGYDVAGGEPVERHRFPSVGQPNSVTVDQDTGTVVVGSATGEGIQVVRP</sequence>
<keyword evidence="2" id="KW-0732">Signal</keyword>
<organism evidence="3 4">
    <name type="scientific">Actinoalloteichus fjordicus</name>
    <dbReference type="NCBI Taxonomy" id="1612552"/>
    <lineage>
        <taxon>Bacteria</taxon>
        <taxon>Bacillati</taxon>
        <taxon>Actinomycetota</taxon>
        <taxon>Actinomycetes</taxon>
        <taxon>Pseudonocardiales</taxon>
        <taxon>Pseudonocardiaceae</taxon>
        <taxon>Actinoalloteichus</taxon>
    </lineage>
</organism>
<feature type="chain" id="PRO_5041906187" description="Lipoprotein" evidence="2">
    <location>
        <begin position="43"/>
        <end position="353"/>
    </location>
</feature>
<accession>A0AAC9PSM9</accession>
<evidence type="ECO:0000256" key="1">
    <source>
        <dbReference type="SAM" id="MobiDB-lite"/>
    </source>
</evidence>
<gene>
    <name evidence="3" type="ORF">UA74_15595</name>
</gene>
<reference evidence="4" key="1">
    <citation type="submission" date="2016-06" db="EMBL/GenBank/DDBJ databases">
        <title>Complete genome sequence of Actinoalloteichus fjordicus DSM 46855 (=ADI127-17), type strain of the new species Actinoalloteichus fjordicus.</title>
        <authorList>
            <person name="Ruckert C."/>
            <person name="Nouioui I."/>
            <person name="Willmese J."/>
            <person name="van Wezel G."/>
            <person name="Klenk H.-P."/>
            <person name="Kalinowski J."/>
            <person name="Zotchev S.B."/>
        </authorList>
    </citation>
    <scope>NUCLEOTIDE SEQUENCE [LARGE SCALE GENOMIC DNA]</scope>
    <source>
        <strain evidence="4">ADI127-7</strain>
    </source>
</reference>
<dbReference type="Proteomes" id="UP000185511">
    <property type="component" value="Chromosome"/>
</dbReference>
<dbReference type="KEGG" id="acad:UA74_15595"/>
<dbReference type="EMBL" id="CP016076">
    <property type="protein sequence ID" value="APU15172.1"/>
    <property type="molecule type" value="Genomic_DNA"/>
</dbReference>
<proteinExistence type="predicted"/>
<evidence type="ECO:0000256" key="2">
    <source>
        <dbReference type="SAM" id="SignalP"/>
    </source>
</evidence>
<protein>
    <recommendedName>
        <fullName evidence="5">Lipoprotein</fullName>
    </recommendedName>
</protein>
<evidence type="ECO:0008006" key="5">
    <source>
        <dbReference type="Google" id="ProtNLM"/>
    </source>
</evidence>